<dbReference type="RefSeq" id="XP_007834349.1">
    <property type="nucleotide sequence ID" value="XM_007836158.1"/>
</dbReference>
<dbReference type="OrthoDB" id="4658887at2759"/>
<evidence type="ECO:0000313" key="2">
    <source>
        <dbReference type="Proteomes" id="UP000030651"/>
    </source>
</evidence>
<proteinExistence type="predicted"/>
<dbReference type="Proteomes" id="UP000030651">
    <property type="component" value="Unassembled WGS sequence"/>
</dbReference>
<sequence>MSTSSSQALSTLQGIEAFRLEREARDPGNFTTENIIADYDSLTAPGDSQEYFHVTTDDTTWKRFAIMRRHGRDKTAVHRYDVSVDKRIYVVRDAYFQQGETMGAPRYTEMRLYNMIIVNYIAAGGDPTQLRQILVADITHDQAIRAIRRQRYDICKKHPERHDWPVVIDKINTEYGTQLGISNVRYAPLRCDGDWSAEGTQMVHMNVALYDEGAWYAAEAQQAQQVASTPDNSQAYNDPAAYQSSTAYAVNTQVVPYGGAPQSAQNPAAYTASTEVVPYGATQGARISTQNYQGFPQLQQWNYDQSNVQYSQWNYPDYNQG</sequence>
<organism evidence="1 2">
    <name type="scientific">Pestalotiopsis fici (strain W106-1 / CGMCC3.15140)</name>
    <dbReference type="NCBI Taxonomy" id="1229662"/>
    <lineage>
        <taxon>Eukaryota</taxon>
        <taxon>Fungi</taxon>
        <taxon>Dikarya</taxon>
        <taxon>Ascomycota</taxon>
        <taxon>Pezizomycotina</taxon>
        <taxon>Sordariomycetes</taxon>
        <taxon>Xylariomycetidae</taxon>
        <taxon>Amphisphaeriales</taxon>
        <taxon>Sporocadaceae</taxon>
        <taxon>Pestalotiopsis</taxon>
    </lineage>
</organism>
<gene>
    <name evidence="1" type="ORF">PFICI_07577</name>
</gene>
<name>W3X1N5_PESFW</name>
<dbReference type="InParanoid" id="W3X1N5"/>
<dbReference type="HOGENOM" id="CLU_866292_0_0_1"/>
<keyword evidence="2" id="KW-1185">Reference proteome</keyword>
<dbReference type="AlphaFoldDB" id="W3X1N5"/>
<protein>
    <submittedName>
        <fullName evidence="1">Uncharacterized protein</fullName>
    </submittedName>
</protein>
<evidence type="ECO:0000313" key="1">
    <source>
        <dbReference type="EMBL" id="ETS80048.1"/>
    </source>
</evidence>
<dbReference type="EMBL" id="KI912113">
    <property type="protein sequence ID" value="ETS80048.1"/>
    <property type="molecule type" value="Genomic_DNA"/>
</dbReference>
<accession>W3X1N5</accession>
<dbReference type="KEGG" id="pfy:PFICI_07577"/>
<dbReference type="GeneID" id="19272590"/>
<reference evidence="2" key="1">
    <citation type="journal article" date="2015" name="BMC Genomics">
        <title>Genomic and transcriptomic analysis of the endophytic fungus Pestalotiopsis fici reveals its lifestyle and high potential for synthesis of natural products.</title>
        <authorList>
            <person name="Wang X."/>
            <person name="Zhang X."/>
            <person name="Liu L."/>
            <person name="Xiang M."/>
            <person name="Wang W."/>
            <person name="Sun X."/>
            <person name="Che Y."/>
            <person name="Guo L."/>
            <person name="Liu G."/>
            <person name="Guo L."/>
            <person name="Wang C."/>
            <person name="Yin W.B."/>
            <person name="Stadler M."/>
            <person name="Zhang X."/>
            <person name="Liu X."/>
        </authorList>
    </citation>
    <scope>NUCLEOTIDE SEQUENCE [LARGE SCALE GENOMIC DNA]</scope>
    <source>
        <strain evidence="2">W106-1 / CGMCC3.15140</strain>
    </source>
</reference>